<evidence type="ECO:0000313" key="2">
    <source>
        <dbReference type="EMBL" id="CAD2201112.1"/>
    </source>
</evidence>
<evidence type="ECO:0000313" key="1">
    <source>
        <dbReference type="EMBL" id="CAD2195029.1"/>
    </source>
</evidence>
<name>A0A6V7X6Y4_MELEN</name>
<dbReference type="EMBL" id="CAJEWN010001172">
    <property type="protein sequence ID" value="CAD2195029.1"/>
    <property type="molecule type" value="Genomic_DNA"/>
</dbReference>
<evidence type="ECO:0000313" key="4">
    <source>
        <dbReference type="Proteomes" id="UP000580250"/>
    </source>
</evidence>
<dbReference type="EMBL" id="CAJEWN010001955">
    <property type="protein sequence ID" value="CAD2201113.1"/>
    <property type="molecule type" value="Genomic_DNA"/>
</dbReference>
<dbReference type="AlphaFoldDB" id="A0A6V7X6Y4"/>
<organism evidence="1 4">
    <name type="scientific">Meloidogyne enterolobii</name>
    <name type="common">Root-knot nematode worm</name>
    <name type="synonym">Meloidogyne mayaguensis</name>
    <dbReference type="NCBI Taxonomy" id="390850"/>
    <lineage>
        <taxon>Eukaryota</taxon>
        <taxon>Metazoa</taxon>
        <taxon>Ecdysozoa</taxon>
        <taxon>Nematoda</taxon>
        <taxon>Chromadorea</taxon>
        <taxon>Rhabditida</taxon>
        <taxon>Tylenchina</taxon>
        <taxon>Tylenchomorpha</taxon>
        <taxon>Tylenchoidea</taxon>
        <taxon>Meloidogynidae</taxon>
        <taxon>Meloidogyninae</taxon>
        <taxon>Meloidogyne</taxon>
    </lineage>
</organism>
<accession>A0A6V7X6Y4</accession>
<dbReference type="EMBL" id="CAJEWN010001955">
    <property type="protein sequence ID" value="CAD2201112.1"/>
    <property type="molecule type" value="Genomic_DNA"/>
</dbReference>
<reference evidence="1 4" key="1">
    <citation type="submission" date="2020-08" db="EMBL/GenBank/DDBJ databases">
        <authorList>
            <person name="Koutsovoulos G."/>
            <person name="Danchin GJ E."/>
        </authorList>
    </citation>
    <scope>NUCLEOTIDE SEQUENCE [LARGE SCALE GENOMIC DNA]</scope>
</reference>
<sequence>MAINMRDKRYIAEIIIPEIEFNVNTNGITLQAKSRLSTPRFLPFDQCGRCRECKSIEVEIDFVVTKEGVMVYCNRIKGNRFVPFDSIYDMPGHCFFRIKNKGRVLNIPFNDRDCVEQEQSIIQPLTSYPDKSDQVKVSDVKMEQEAKTIVNSVMDLEDNQQTVKAIHESTNGQIKTIEEDLDDFFKSIGDDKNVVKRSISNEEKINEPFYNDMIDPNTQKFIDIVNPNSAFDLIDPKPVSILYCFGEMSSIVPMLQRSGINVYGGVPTEEIITRQPKPLLLILDDLLLSIDEKYLSELFTKKLHHQNFAIIFVTQNLFEKKIKVARQNAQYLILMRSPNSALSVRNIGTQLFPRKLDFFLDAYKQSTNEPYG</sequence>
<dbReference type="Proteomes" id="UP000580250">
    <property type="component" value="Unassembled WGS sequence"/>
</dbReference>
<gene>
    <name evidence="1" type="ORF">MENT_LOCUS48091</name>
    <name evidence="2" type="ORF">MENT_LOCUS54639</name>
    <name evidence="3" type="ORF">MENT_LOCUS54640</name>
</gene>
<comment type="caution">
    <text evidence="1">The sequence shown here is derived from an EMBL/GenBank/DDBJ whole genome shotgun (WGS) entry which is preliminary data.</text>
</comment>
<protein>
    <submittedName>
        <fullName evidence="1">Uncharacterized protein</fullName>
    </submittedName>
</protein>
<proteinExistence type="predicted"/>
<evidence type="ECO:0000313" key="3">
    <source>
        <dbReference type="EMBL" id="CAD2201113.1"/>
    </source>
</evidence>